<sequence>MRRILVGGSLHLFSLSLRCGLSNCLLRYSSFGLKLSVEYSIIGLT</sequence>
<dbReference type="AlphaFoldDB" id="A0A6V7TIZ8"/>
<protein>
    <submittedName>
        <fullName evidence="2">Uncharacterized protein</fullName>
    </submittedName>
</protein>
<feature type="signal peptide" evidence="1">
    <location>
        <begin position="1"/>
        <end position="16"/>
    </location>
</feature>
<gene>
    <name evidence="2" type="ORF">MENT_LOCUS248</name>
</gene>
<dbReference type="Proteomes" id="UP000580250">
    <property type="component" value="Unassembled WGS sequence"/>
</dbReference>
<evidence type="ECO:0000313" key="3">
    <source>
        <dbReference type="Proteomes" id="UP000580250"/>
    </source>
</evidence>
<keyword evidence="1" id="KW-0732">Signal</keyword>
<dbReference type="EMBL" id="CAJEWN010000001">
    <property type="protein sequence ID" value="CAD2122607.1"/>
    <property type="molecule type" value="Genomic_DNA"/>
</dbReference>
<reference evidence="2 3" key="1">
    <citation type="submission" date="2020-08" db="EMBL/GenBank/DDBJ databases">
        <authorList>
            <person name="Koutsovoulos G."/>
            <person name="Danchin GJ E."/>
        </authorList>
    </citation>
    <scope>NUCLEOTIDE SEQUENCE [LARGE SCALE GENOMIC DNA]</scope>
</reference>
<accession>A0A6V7TIZ8</accession>
<name>A0A6V7TIZ8_MELEN</name>
<organism evidence="2 3">
    <name type="scientific">Meloidogyne enterolobii</name>
    <name type="common">Root-knot nematode worm</name>
    <name type="synonym">Meloidogyne mayaguensis</name>
    <dbReference type="NCBI Taxonomy" id="390850"/>
    <lineage>
        <taxon>Eukaryota</taxon>
        <taxon>Metazoa</taxon>
        <taxon>Ecdysozoa</taxon>
        <taxon>Nematoda</taxon>
        <taxon>Chromadorea</taxon>
        <taxon>Rhabditida</taxon>
        <taxon>Tylenchina</taxon>
        <taxon>Tylenchomorpha</taxon>
        <taxon>Tylenchoidea</taxon>
        <taxon>Meloidogynidae</taxon>
        <taxon>Meloidogyninae</taxon>
        <taxon>Meloidogyne</taxon>
    </lineage>
</organism>
<proteinExistence type="predicted"/>
<comment type="caution">
    <text evidence="2">The sequence shown here is derived from an EMBL/GenBank/DDBJ whole genome shotgun (WGS) entry which is preliminary data.</text>
</comment>
<evidence type="ECO:0000256" key="1">
    <source>
        <dbReference type="SAM" id="SignalP"/>
    </source>
</evidence>
<feature type="chain" id="PRO_5027757641" evidence="1">
    <location>
        <begin position="17"/>
        <end position="45"/>
    </location>
</feature>
<evidence type="ECO:0000313" key="2">
    <source>
        <dbReference type="EMBL" id="CAD2122607.1"/>
    </source>
</evidence>